<organism evidence="4 7">
    <name type="scientific">Myxococcus fulvus</name>
    <dbReference type="NCBI Taxonomy" id="33"/>
    <lineage>
        <taxon>Bacteria</taxon>
        <taxon>Pseudomonadati</taxon>
        <taxon>Myxococcota</taxon>
        <taxon>Myxococcia</taxon>
        <taxon>Myxococcales</taxon>
        <taxon>Cystobacterineae</taxon>
        <taxon>Myxococcaceae</taxon>
        <taxon>Myxococcus</taxon>
    </lineage>
</organism>
<evidence type="ECO:0000313" key="4">
    <source>
        <dbReference type="EMBL" id="GEN09236.1"/>
    </source>
</evidence>
<keyword evidence="1 4" id="KW-0808">Transferase</keyword>
<evidence type="ECO:0000259" key="3">
    <source>
        <dbReference type="PROSITE" id="PS51186"/>
    </source>
</evidence>
<dbReference type="PANTHER" id="PTHR43800:SF1">
    <property type="entry name" value="PEPTIDYL-LYSINE N-ACETYLTRANSFERASE YJAB"/>
    <property type="match status" value="1"/>
</dbReference>
<dbReference type="EMBL" id="BJXR01000033">
    <property type="protein sequence ID" value="GEN09236.1"/>
    <property type="molecule type" value="Genomic_DNA"/>
</dbReference>
<dbReference type="NCBIfam" id="NF007807">
    <property type="entry name" value="PRK10514.1"/>
    <property type="match status" value="1"/>
</dbReference>
<evidence type="ECO:0000313" key="5">
    <source>
        <dbReference type="EMBL" id="SEU16658.1"/>
    </source>
</evidence>
<dbReference type="Proteomes" id="UP000183760">
    <property type="component" value="Unassembled WGS sequence"/>
</dbReference>
<name>A0A511T4Y7_MYXFU</name>
<dbReference type="SUPFAM" id="SSF55729">
    <property type="entry name" value="Acyl-CoA N-acyltransferases (Nat)"/>
    <property type="match status" value="1"/>
</dbReference>
<sequence>MPIIVRPFLPTDTDALVDIWSRAVRQTHDFLSDADFEDIHRKLGPVYLPAVEVHVACEDARPVAFIGMSGHHVEMLFVDPLVMGGGLGRRLLAHVARRGPLTVDVNEQNPRAVGFYLHCGFAQTGRSPTDGEGRPYPLLHLAMPRPVTS</sequence>
<dbReference type="Gene3D" id="3.40.630.30">
    <property type="match status" value="1"/>
</dbReference>
<dbReference type="AlphaFoldDB" id="A0A511T4Y7"/>
<dbReference type="CDD" id="cd04301">
    <property type="entry name" value="NAT_SF"/>
    <property type="match status" value="1"/>
</dbReference>
<keyword evidence="6" id="KW-1185">Reference proteome</keyword>
<evidence type="ECO:0000313" key="7">
    <source>
        <dbReference type="Proteomes" id="UP000321514"/>
    </source>
</evidence>
<dbReference type="RefSeq" id="WP_245772376.1">
    <property type="nucleotide sequence ID" value="NZ_BJXR01000033.1"/>
</dbReference>
<comment type="caution">
    <text evidence="4">The sequence shown here is derived from an EMBL/GenBank/DDBJ whole genome shotgun (WGS) entry which is preliminary data.</text>
</comment>
<reference evidence="4 7" key="2">
    <citation type="submission" date="2019-07" db="EMBL/GenBank/DDBJ databases">
        <title>Whole genome shotgun sequence of Myxococcus fulvus NBRC 100333.</title>
        <authorList>
            <person name="Hosoyama A."/>
            <person name="Uohara A."/>
            <person name="Ohji S."/>
            <person name="Ichikawa N."/>
        </authorList>
    </citation>
    <scope>NUCLEOTIDE SEQUENCE [LARGE SCALE GENOMIC DNA]</scope>
    <source>
        <strain evidence="4 7">NBRC 100333</strain>
    </source>
</reference>
<dbReference type="PANTHER" id="PTHR43800">
    <property type="entry name" value="PEPTIDYL-LYSINE N-ACETYLTRANSFERASE YJAB"/>
    <property type="match status" value="1"/>
</dbReference>
<keyword evidence="2" id="KW-0012">Acyltransferase</keyword>
<evidence type="ECO:0000313" key="6">
    <source>
        <dbReference type="Proteomes" id="UP000183760"/>
    </source>
</evidence>
<dbReference type="EMBL" id="FOIB01000005">
    <property type="protein sequence ID" value="SEU16658.1"/>
    <property type="molecule type" value="Genomic_DNA"/>
</dbReference>
<evidence type="ECO:0000256" key="2">
    <source>
        <dbReference type="ARBA" id="ARBA00023315"/>
    </source>
</evidence>
<dbReference type="InterPro" id="IPR016181">
    <property type="entry name" value="Acyl_CoA_acyltransferase"/>
</dbReference>
<accession>A0A511T4Y7</accession>
<evidence type="ECO:0000256" key="1">
    <source>
        <dbReference type="ARBA" id="ARBA00022679"/>
    </source>
</evidence>
<proteinExistence type="predicted"/>
<protein>
    <submittedName>
        <fullName evidence="4 5">Acetyltransferase</fullName>
    </submittedName>
</protein>
<gene>
    <name evidence="4" type="ORF">MFU01_42730</name>
    <name evidence="5" type="ORF">SAMN05443572_105490</name>
</gene>
<dbReference type="InterPro" id="IPR000182">
    <property type="entry name" value="GNAT_dom"/>
</dbReference>
<dbReference type="GO" id="GO:0016747">
    <property type="term" value="F:acyltransferase activity, transferring groups other than amino-acyl groups"/>
    <property type="evidence" value="ECO:0007669"/>
    <property type="project" value="InterPro"/>
</dbReference>
<reference evidence="5 6" key="1">
    <citation type="submission" date="2016-10" db="EMBL/GenBank/DDBJ databases">
        <authorList>
            <person name="Varghese N."/>
            <person name="Submissions S."/>
        </authorList>
    </citation>
    <scope>NUCLEOTIDE SEQUENCE [LARGE SCALE GENOMIC DNA]</scope>
    <source>
        <strain evidence="5 6">DSM 16525</strain>
    </source>
</reference>
<dbReference type="Pfam" id="PF13673">
    <property type="entry name" value="Acetyltransf_10"/>
    <property type="match status" value="1"/>
</dbReference>
<dbReference type="PROSITE" id="PS51186">
    <property type="entry name" value="GNAT"/>
    <property type="match status" value="1"/>
</dbReference>
<dbReference type="Proteomes" id="UP000321514">
    <property type="component" value="Unassembled WGS sequence"/>
</dbReference>
<feature type="domain" description="N-acetyltransferase" evidence="3">
    <location>
        <begin position="3"/>
        <end position="148"/>
    </location>
</feature>
<dbReference type="STRING" id="1334629.MFUL124B02_27745"/>